<name>A0A4R3LU61_9HYPH</name>
<dbReference type="OrthoDB" id="7542440at2"/>
<evidence type="ECO:0000259" key="1">
    <source>
        <dbReference type="Pfam" id="PF05050"/>
    </source>
</evidence>
<dbReference type="NCBIfam" id="TIGR01444">
    <property type="entry name" value="fkbM_fam"/>
    <property type="match status" value="1"/>
</dbReference>
<evidence type="ECO:0000313" key="3">
    <source>
        <dbReference type="Proteomes" id="UP000294664"/>
    </source>
</evidence>
<dbReference type="PANTHER" id="PTHR34203:SF15">
    <property type="entry name" value="SLL1173 PROTEIN"/>
    <property type="match status" value="1"/>
</dbReference>
<dbReference type="GO" id="GO:0032259">
    <property type="term" value="P:methylation"/>
    <property type="evidence" value="ECO:0007669"/>
    <property type="project" value="UniProtKB-KW"/>
</dbReference>
<keyword evidence="3" id="KW-1185">Reference proteome</keyword>
<keyword evidence="2" id="KW-0808">Transferase</keyword>
<reference evidence="2 3" key="1">
    <citation type="submission" date="2019-03" db="EMBL/GenBank/DDBJ databases">
        <title>Genomic Encyclopedia of Type Strains, Phase IV (KMG-IV): sequencing the most valuable type-strain genomes for metagenomic binning, comparative biology and taxonomic classification.</title>
        <authorList>
            <person name="Goeker M."/>
        </authorList>
    </citation>
    <scope>NUCLEOTIDE SEQUENCE [LARGE SCALE GENOMIC DNA]</scope>
    <source>
        <strain evidence="2 3">DSM 9035</strain>
    </source>
</reference>
<organism evidence="2 3">
    <name type="scientific">Aquabacter spiritensis</name>
    <dbReference type="NCBI Taxonomy" id="933073"/>
    <lineage>
        <taxon>Bacteria</taxon>
        <taxon>Pseudomonadati</taxon>
        <taxon>Pseudomonadota</taxon>
        <taxon>Alphaproteobacteria</taxon>
        <taxon>Hyphomicrobiales</taxon>
        <taxon>Xanthobacteraceae</taxon>
        <taxon>Aquabacter</taxon>
    </lineage>
</organism>
<gene>
    <name evidence="2" type="ORF">EDC64_10966</name>
</gene>
<evidence type="ECO:0000313" key="2">
    <source>
        <dbReference type="EMBL" id="TCT03516.1"/>
    </source>
</evidence>
<dbReference type="Proteomes" id="UP000294664">
    <property type="component" value="Unassembled WGS sequence"/>
</dbReference>
<dbReference type="InterPro" id="IPR029063">
    <property type="entry name" value="SAM-dependent_MTases_sf"/>
</dbReference>
<dbReference type="SUPFAM" id="SSF53335">
    <property type="entry name" value="S-adenosyl-L-methionine-dependent methyltransferases"/>
    <property type="match status" value="1"/>
</dbReference>
<dbReference type="GO" id="GO:0008168">
    <property type="term" value="F:methyltransferase activity"/>
    <property type="evidence" value="ECO:0007669"/>
    <property type="project" value="UniProtKB-KW"/>
</dbReference>
<feature type="domain" description="Methyltransferase FkbM" evidence="1">
    <location>
        <begin position="93"/>
        <end position="224"/>
    </location>
</feature>
<dbReference type="Gene3D" id="3.40.50.150">
    <property type="entry name" value="Vaccinia Virus protein VP39"/>
    <property type="match status" value="1"/>
</dbReference>
<dbReference type="PANTHER" id="PTHR34203">
    <property type="entry name" value="METHYLTRANSFERASE, FKBM FAMILY PROTEIN"/>
    <property type="match status" value="1"/>
</dbReference>
<dbReference type="InterPro" id="IPR052514">
    <property type="entry name" value="SAM-dependent_MTase"/>
</dbReference>
<dbReference type="Pfam" id="PF05050">
    <property type="entry name" value="Methyltransf_21"/>
    <property type="match status" value="1"/>
</dbReference>
<comment type="caution">
    <text evidence="2">The sequence shown here is derived from an EMBL/GenBank/DDBJ whole genome shotgun (WGS) entry which is preliminary data.</text>
</comment>
<accession>A0A4R3LU61</accession>
<dbReference type="EMBL" id="SMAI01000009">
    <property type="protein sequence ID" value="TCT03516.1"/>
    <property type="molecule type" value="Genomic_DNA"/>
</dbReference>
<sequence length="288" mass="31823">MPFSLSAFARIGRSFATHPLTREARMAAWSRFLLWQVRSRLQSEVVWPWVGGQRLAVRRGMTGATGNVYLGLHEWVDMLLVLHFLREGDLFFDIGANVGSYTILASGVRGARTWAFEPDPATARLMRRNIALNGLEGKVRVFERALGASEGEVGFTIGLDTVNHVVQSGHAAVRRVAQSRLDDVAGGSCPILLKMDVEGYEDEVLKGAHRLLADPVLRVMLVETVSPDAEARFAAHGFVRVHYDPLSRTLQETPTAEPASNALFVRDAAEVQARLRWAPPVRVLGRAF</sequence>
<dbReference type="AlphaFoldDB" id="A0A4R3LU61"/>
<protein>
    <submittedName>
        <fullName evidence="2">FkbM family methyltransferase</fullName>
    </submittedName>
</protein>
<dbReference type="InterPro" id="IPR006342">
    <property type="entry name" value="FkbM_mtfrase"/>
</dbReference>
<proteinExistence type="predicted"/>
<keyword evidence="2" id="KW-0489">Methyltransferase</keyword>